<reference evidence="6" key="1">
    <citation type="submission" date="2020-05" db="EMBL/GenBank/DDBJ databases">
        <authorList>
            <person name="Chiriac C."/>
            <person name="Salcher M."/>
            <person name="Ghai R."/>
            <person name="Kavagutti S V."/>
        </authorList>
    </citation>
    <scope>NUCLEOTIDE SEQUENCE</scope>
</reference>
<dbReference type="GO" id="GO:0005634">
    <property type="term" value="C:nucleus"/>
    <property type="evidence" value="ECO:0007669"/>
    <property type="project" value="TreeGrafter"/>
</dbReference>
<evidence type="ECO:0000313" key="6">
    <source>
        <dbReference type="EMBL" id="CAB4728435.1"/>
    </source>
</evidence>
<evidence type="ECO:0000256" key="4">
    <source>
        <dbReference type="SAM" id="MobiDB-lite"/>
    </source>
</evidence>
<proteinExistence type="predicted"/>
<dbReference type="SUPFAM" id="SSF48173">
    <property type="entry name" value="Cryptochrome/photolyase FAD-binding domain"/>
    <property type="match status" value="1"/>
</dbReference>
<dbReference type="GO" id="GO:0003677">
    <property type="term" value="F:DNA binding"/>
    <property type="evidence" value="ECO:0007669"/>
    <property type="project" value="TreeGrafter"/>
</dbReference>
<gene>
    <name evidence="6" type="ORF">UFOPK2761_00321</name>
</gene>
<dbReference type="PANTHER" id="PTHR11455:SF18">
    <property type="entry name" value="SI:CH1073-390K14.1"/>
    <property type="match status" value="1"/>
</dbReference>
<feature type="domain" description="Cryptochrome/DNA photolyase FAD-binding" evidence="5">
    <location>
        <begin position="151"/>
        <end position="217"/>
    </location>
</feature>
<dbReference type="PANTHER" id="PTHR11455">
    <property type="entry name" value="CRYPTOCHROME"/>
    <property type="match status" value="1"/>
</dbReference>
<evidence type="ECO:0000259" key="5">
    <source>
        <dbReference type="Pfam" id="PF03441"/>
    </source>
</evidence>
<organism evidence="6">
    <name type="scientific">freshwater metagenome</name>
    <dbReference type="NCBI Taxonomy" id="449393"/>
    <lineage>
        <taxon>unclassified sequences</taxon>
        <taxon>metagenomes</taxon>
        <taxon>ecological metagenomes</taxon>
    </lineage>
</organism>
<sequence>MQLPTPPPPHEDGGDAVLAWVAEHLGDLALEGPDGVRRGGHVGGQAAADAALASLDVSGYARRRSVVLPVSGRGATRMSPYLRHGLVPLPEMWKAVADAPAHDRDKYRDELLWQEYARHLYARTGAALGRSIKHEQPRVGSWPEPWPAEMACMEAVVGELEGEGWLVNQTRMWMASQWAVRAGADWRDGEDLFFQHLLDGSRAANRLGWQWTVGTGNGRPYGFSRWQVEKRAKALCRSCPLSNACPIEDWPETGDLPRVDGPDLGKDGFDGGPAEVQGGGAEQVWLTAESLGDADPALAADEERPAVFVFDEPLLRRLRLSGKRLVFLADTLGDLAAPRPVEVRRGEVPAELTGRSLAVTHAPVPGFRRLAAVVRPEEVHPWPWLVRPRPSAVGSFTAWRRSSGAPAQASPPRARGRRR</sequence>
<protein>
    <submittedName>
        <fullName evidence="6">Unannotated protein</fullName>
    </submittedName>
</protein>
<name>A0A6J6S185_9ZZZZ</name>
<dbReference type="GO" id="GO:0005737">
    <property type="term" value="C:cytoplasm"/>
    <property type="evidence" value="ECO:0007669"/>
    <property type="project" value="TreeGrafter"/>
</dbReference>
<dbReference type="Pfam" id="PF03441">
    <property type="entry name" value="FAD_binding_7"/>
    <property type="match status" value="1"/>
</dbReference>
<dbReference type="GO" id="GO:0003904">
    <property type="term" value="F:deoxyribodipyrimidine photo-lyase activity"/>
    <property type="evidence" value="ECO:0007669"/>
    <property type="project" value="TreeGrafter"/>
</dbReference>
<dbReference type="InterPro" id="IPR005101">
    <property type="entry name" value="Cryptochr/Photolyase_FAD-bd"/>
</dbReference>
<keyword evidence="3" id="KW-0274">FAD</keyword>
<dbReference type="GO" id="GO:0043153">
    <property type="term" value="P:entrainment of circadian clock by photoperiod"/>
    <property type="evidence" value="ECO:0007669"/>
    <property type="project" value="TreeGrafter"/>
</dbReference>
<feature type="region of interest" description="Disordered" evidence="4">
    <location>
        <begin position="397"/>
        <end position="419"/>
    </location>
</feature>
<dbReference type="Gene3D" id="1.25.40.80">
    <property type="match status" value="1"/>
</dbReference>
<dbReference type="GO" id="GO:0032922">
    <property type="term" value="P:circadian regulation of gene expression"/>
    <property type="evidence" value="ECO:0007669"/>
    <property type="project" value="TreeGrafter"/>
</dbReference>
<dbReference type="GO" id="GO:0071949">
    <property type="term" value="F:FAD binding"/>
    <property type="evidence" value="ECO:0007669"/>
    <property type="project" value="TreeGrafter"/>
</dbReference>
<evidence type="ECO:0000256" key="2">
    <source>
        <dbReference type="ARBA" id="ARBA00022630"/>
    </source>
</evidence>
<dbReference type="InterPro" id="IPR002081">
    <property type="entry name" value="Cryptochrome/DNA_photolyase_1"/>
</dbReference>
<dbReference type="InterPro" id="IPR036134">
    <property type="entry name" value="Crypto/Photolyase_FAD-like_sf"/>
</dbReference>
<dbReference type="AlphaFoldDB" id="A0A6J6S185"/>
<keyword evidence="2" id="KW-0285">Flavoprotein</keyword>
<comment type="cofactor">
    <cofactor evidence="1">
        <name>FAD</name>
        <dbReference type="ChEBI" id="CHEBI:57692"/>
    </cofactor>
</comment>
<evidence type="ECO:0000256" key="3">
    <source>
        <dbReference type="ARBA" id="ARBA00022827"/>
    </source>
</evidence>
<accession>A0A6J6S185</accession>
<dbReference type="Gene3D" id="1.10.579.10">
    <property type="entry name" value="DNA Cyclobutane Dipyrimidine Photolyase, subunit A, domain 3"/>
    <property type="match status" value="1"/>
</dbReference>
<dbReference type="EMBL" id="CAEZYQ010000002">
    <property type="protein sequence ID" value="CAB4728435.1"/>
    <property type="molecule type" value="Genomic_DNA"/>
</dbReference>
<evidence type="ECO:0000256" key="1">
    <source>
        <dbReference type="ARBA" id="ARBA00001974"/>
    </source>
</evidence>